<sequence length="541" mass="62347">MLPMAQSDRADLVGQRMILYPQNHATMSFLFVLIGFVWAIWRCWRFTIYPKLHPDEPRELPYLIPMLGHGSAFFHDSNGLLTRARQYFATTSGPFALTAFNHTFYVVTDAKQSAEVYKNTDSLSFEEFVQTLMRTNGNDEDTIKTIYSSLPNDKPGFPNPEGLSLGVLAQRMHVHQLHPGDNMVILQRKARDWINRQLDFRLLVEKPPFSNPGSSIDIQLPLYEWTSDFFVRLGQYVYFGDVLDRVNPNYAADYIVFDEVIWKMLYQYPKFLCRDMIVPRNQMMASLKSYFQIPQNQRRDQAAWIINAMEDEMRALGVDDENLAIVVFHLYFAINTNARKTSFWMLTHLMRNPAYLTAFREETDPAFRGDELVDISYIQDATKCPQVDATWHETLRLAGWAASVRLVTRDVMVGGKLMRKGNRVMVPHRLLHFDEGIFGDDIANWRPERWLNTEAGRKLPNSPSWRPFGGGKTKCSGRYLAKYFVTAFVATLLRRFDIEMVGNPPMPQADVGRPVLGIISVKEGYDYLVSVTKRKQAGVNN</sequence>
<dbReference type="Proteomes" id="UP001497680">
    <property type="component" value="Unassembled WGS sequence"/>
</dbReference>
<evidence type="ECO:0000313" key="1">
    <source>
        <dbReference type="EMBL" id="KAI6080188.1"/>
    </source>
</evidence>
<reference evidence="1 2" key="1">
    <citation type="journal article" date="2022" name="New Phytol.">
        <title>Ecological generalism drives hyperdiversity of secondary metabolite gene clusters in xylarialean endophytes.</title>
        <authorList>
            <person name="Franco M.E.E."/>
            <person name="Wisecaver J.H."/>
            <person name="Arnold A.E."/>
            <person name="Ju Y.M."/>
            <person name="Slot J.C."/>
            <person name="Ahrendt S."/>
            <person name="Moore L.P."/>
            <person name="Eastman K.E."/>
            <person name="Scott K."/>
            <person name="Konkel Z."/>
            <person name="Mondo S.J."/>
            <person name="Kuo A."/>
            <person name="Hayes R.D."/>
            <person name="Haridas S."/>
            <person name="Andreopoulos B."/>
            <person name="Riley R."/>
            <person name="LaButti K."/>
            <person name="Pangilinan J."/>
            <person name="Lipzen A."/>
            <person name="Amirebrahimi M."/>
            <person name="Yan J."/>
            <person name="Adam C."/>
            <person name="Keymanesh K."/>
            <person name="Ng V."/>
            <person name="Louie K."/>
            <person name="Northen T."/>
            <person name="Drula E."/>
            <person name="Henrissat B."/>
            <person name="Hsieh H.M."/>
            <person name="Youens-Clark K."/>
            <person name="Lutzoni F."/>
            <person name="Miadlikowska J."/>
            <person name="Eastwood D.C."/>
            <person name="Hamelin R.C."/>
            <person name="Grigoriev I.V."/>
            <person name="U'Ren J.M."/>
        </authorList>
    </citation>
    <scope>NUCLEOTIDE SEQUENCE [LARGE SCALE GENOMIC DNA]</scope>
    <source>
        <strain evidence="1 2">ER1909</strain>
    </source>
</reference>
<comment type="caution">
    <text evidence="1">The sequence shown here is derived from an EMBL/GenBank/DDBJ whole genome shotgun (WGS) entry which is preliminary data.</text>
</comment>
<keyword evidence="2" id="KW-1185">Reference proteome</keyword>
<gene>
    <name evidence="1" type="ORF">F4821DRAFT_252078</name>
</gene>
<protein>
    <submittedName>
        <fullName evidence="1">Cytochrome p450</fullName>
    </submittedName>
</protein>
<proteinExistence type="predicted"/>
<organism evidence="1 2">
    <name type="scientific">Hypoxylon rubiginosum</name>
    <dbReference type="NCBI Taxonomy" id="110542"/>
    <lineage>
        <taxon>Eukaryota</taxon>
        <taxon>Fungi</taxon>
        <taxon>Dikarya</taxon>
        <taxon>Ascomycota</taxon>
        <taxon>Pezizomycotina</taxon>
        <taxon>Sordariomycetes</taxon>
        <taxon>Xylariomycetidae</taxon>
        <taxon>Xylariales</taxon>
        <taxon>Hypoxylaceae</taxon>
        <taxon>Hypoxylon</taxon>
    </lineage>
</organism>
<name>A0ACC0CID8_9PEZI</name>
<dbReference type="EMBL" id="MU394472">
    <property type="protein sequence ID" value="KAI6080188.1"/>
    <property type="molecule type" value="Genomic_DNA"/>
</dbReference>
<accession>A0ACC0CID8</accession>
<evidence type="ECO:0000313" key="2">
    <source>
        <dbReference type="Proteomes" id="UP001497680"/>
    </source>
</evidence>